<keyword evidence="2" id="KW-1133">Transmembrane helix</keyword>
<feature type="transmembrane region" description="Helical" evidence="2">
    <location>
        <begin position="1218"/>
        <end position="1237"/>
    </location>
</feature>
<evidence type="ECO:0000256" key="1">
    <source>
        <dbReference type="SAM" id="MobiDB-lite"/>
    </source>
</evidence>
<feature type="transmembrane region" description="Helical" evidence="2">
    <location>
        <begin position="1089"/>
        <end position="1106"/>
    </location>
</feature>
<feature type="transmembrane region" description="Helical" evidence="2">
    <location>
        <begin position="1056"/>
        <end position="1077"/>
    </location>
</feature>
<dbReference type="PANTHER" id="PTHR46967">
    <property type="entry name" value="INSULIN-LIKE GROWTH FACTOR BINDING PROTEIN,N-TERMINAL"/>
    <property type="match status" value="1"/>
</dbReference>
<keyword evidence="2" id="KW-0812">Transmembrane</keyword>
<evidence type="ECO:0000259" key="4">
    <source>
        <dbReference type="Pfam" id="PF07699"/>
    </source>
</evidence>
<sequence>MKAILLLILFFLFCQQIQSDCADYETKTTNIVLPTSDDLFQSSTFLYDSDDEEITYLVVVTYEQGHLKMVIYDEELIVTSSKENILEKQLTWFEVVARNGEDTIVIFNWNNEEGDNDIQFFVVDLEGNTIRANTNFSTEGSLYYQEPKSISNLAGDIYLLWGDSPGDLGYLKLYVKTLGGANFEPKDEELLLDCTSGSVFDYDIGKNKDGVLISYSTNVDQSCSQLTTEDINGFLLLLDENSGFAEYPFQDKTTYNLTSNTIFQQIRLIKQCNSLFPIFFTAVDESSNTFSRHGIFQIKDGEIRYNSLEKIDNIQNQIYLAGVDSDGGCNTENIRFLKFFEDSTNSLKWGLYDLNDNQIGDQLIYQYQTNENPFIFQLKTQINSHNFYTLTKEESGTTISISNNRFHNPRPTTVLEDQDSKEDESGFLLVDEWDVDPNNIITYSSKYMKNEVGQESWDDLPPWLTFDNQTLNYTWTCQPFSEKCEEIFNVKLTVDDEGCGRFGEREFSLICNSGLPRLISPIQDLTTDHMEKLFVNLTGTYQPYGSYKNYTTYKVIQVEEENIMIEFNSTSQILEFKRPICGTSGNFSYLAWHGENCDQNAAITYFHYAVNEAFPSIIKEFDNKTIKSHNITDLILSDYFTGLRDDEDNENSTRQLEYNITQSNGSPLPWQIVYFEKGQKLSLWSNETKTFFIKVIAYDEQCGTSATQWAKIEFKYQGCPFGQYTDPSIDQPTSDHDCLMCPIGTYSGIINATSVDECLPCEEGTYVDHEGAQFCYLCDKGSYQGGQGYNYCNKCGPGTYQNEKGMSYCNLCPAGTFSDISGNTNVMGCTECPLGKFSNISGATSTNDCTECPDGFYNDVEAATACQECDLGYESKTSKRGCQICEEGYYRGEMDSSCQECEEDTISIIRGSTSCTACGQQGICTGKNECQDGRNSTTYCATCMDGYFSLNYQCASCPFKYSIYIAIVLIIITLAILIHFFSSHLKWVYFYGTNPTILMTIFALQLLGILSQTIKTEEQTLGLFKALQIISEIVNFQLTNLISSQCYADFSFFQQYLINCLTPITFFAGCLIFYFYLKSKNDPEPSKMPLFIFSRLLRIFFIPYTFTTMQPFLFVRDTQNDTYILSANNSITRDSEEYTSKMVLYIIMAIFFVAFSQIYFAVITVLAKKSDFSQYYNLRFNWLFHPFKKNRYWFESVQMLIRSIIIIISIFLANSGTIQIIIICLSLFIWIVLIAILKPYCSNTGFSSEDFYQMSLNLTTISFIIYLLSDVAFLAIYSFGFIIIIFSLNNNVKKFKSGFWNDSLIFDSLLDKFDLKKNEANNPSENAKNDLSTTSSDSSKSESDSDSDNEKGGGSESDSQKENEKKRERNEDIEMESESENVNDSDGESDSDSNSNSGSDNSDSTETSSEK</sequence>
<feature type="compositionally biased region" description="Basic and acidic residues" evidence="1">
    <location>
        <begin position="1339"/>
        <end position="1372"/>
    </location>
</feature>
<feature type="transmembrane region" description="Helical" evidence="2">
    <location>
        <begin position="988"/>
        <end position="1010"/>
    </location>
</feature>
<keyword evidence="3" id="KW-0732">Signal</keyword>
<feature type="chain" id="PRO_5043541042" evidence="3">
    <location>
        <begin position="20"/>
        <end position="1411"/>
    </location>
</feature>
<gene>
    <name evidence="5" type="ORF">M0812_19211</name>
</gene>
<accession>A0AAV7Z564</accession>
<feature type="transmembrane region" description="Helical" evidence="2">
    <location>
        <begin position="1258"/>
        <end position="1286"/>
    </location>
</feature>
<organism evidence="5 6">
    <name type="scientific">Anaeramoeba flamelloides</name>
    <dbReference type="NCBI Taxonomy" id="1746091"/>
    <lineage>
        <taxon>Eukaryota</taxon>
        <taxon>Metamonada</taxon>
        <taxon>Anaeramoebidae</taxon>
        <taxon>Anaeramoeba</taxon>
    </lineage>
</organism>
<dbReference type="Proteomes" id="UP001146793">
    <property type="component" value="Unassembled WGS sequence"/>
</dbReference>
<feature type="domain" description="Tyrosine-protein kinase ephrin type A/B receptor-like" evidence="4">
    <location>
        <begin position="798"/>
        <end position="849"/>
    </location>
</feature>
<feature type="compositionally biased region" description="Low complexity" evidence="1">
    <location>
        <begin position="1329"/>
        <end position="1338"/>
    </location>
</feature>
<feature type="signal peptide" evidence="3">
    <location>
        <begin position="1"/>
        <end position="19"/>
    </location>
</feature>
<reference evidence="5" key="1">
    <citation type="submission" date="2022-08" db="EMBL/GenBank/DDBJ databases">
        <title>Novel sulphate-reducing endosymbionts in the free-living metamonad Anaeramoeba.</title>
        <authorList>
            <person name="Jerlstrom-Hultqvist J."/>
            <person name="Cepicka I."/>
            <person name="Gallot-Lavallee L."/>
            <person name="Salas-Leiva D."/>
            <person name="Curtis B.A."/>
            <person name="Zahonova K."/>
            <person name="Pipaliya S."/>
            <person name="Dacks J."/>
            <person name="Roger A.J."/>
        </authorList>
    </citation>
    <scope>NUCLEOTIDE SEQUENCE</scope>
    <source>
        <strain evidence="5">Busselton2</strain>
    </source>
</reference>
<evidence type="ECO:0000256" key="2">
    <source>
        <dbReference type="SAM" id="Phobius"/>
    </source>
</evidence>
<dbReference type="InterPro" id="IPR011641">
    <property type="entry name" value="Tyr-kin_ephrin_A/B_rcpt-like"/>
</dbReference>
<feature type="transmembrane region" description="Helical" evidence="2">
    <location>
        <begin position="1192"/>
        <end position="1212"/>
    </location>
</feature>
<keyword evidence="2" id="KW-0472">Membrane</keyword>
<comment type="caution">
    <text evidence="5">The sequence shown here is derived from an EMBL/GenBank/DDBJ whole genome shotgun (WGS) entry which is preliminary data.</text>
</comment>
<dbReference type="PANTHER" id="PTHR46967:SF1">
    <property type="entry name" value="KERATIN-ASSOCIATED PROTEIN 16-1-LIKE"/>
    <property type="match status" value="1"/>
</dbReference>
<feature type="transmembrane region" description="Helical" evidence="2">
    <location>
        <begin position="1142"/>
        <end position="1167"/>
    </location>
</feature>
<dbReference type="Pfam" id="PF07699">
    <property type="entry name" value="Ephrin_rec_like"/>
    <property type="match status" value="1"/>
</dbReference>
<dbReference type="SUPFAM" id="SSF57184">
    <property type="entry name" value="Growth factor receptor domain"/>
    <property type="match status" value="2"/>
</dbReference>
<dbReference type="Gene3D" id="2.10.50.10">
    <property type="entry name" value="Tumor Necrosis Factor Receptor, subunit A, domain 2"/>
    <property type="match status" value="3"/>
</dbReference>
<evidence type="ECO:0000313" key="6">
    <source>
        <dbReference type="Proteomes" id="UP001146793"/>
    </source>
</evidence>
<protein>
    <submittedName>
        <fullName evidence="5">Insulin-like growth factor binding proteinn-terminal</fullName>
    </submittedName>
</protein>
<feature type="transmembrane region" description="Helical" evidence="2">
    <location>
        <begin position="961"/>
        <end position="981"/>
    </location>
</feature>
<name>A0AAV7Z564_9EUKA</name>
<feature type="region of interest" description="Disordered" evidence="1">
    <location>
        <begin position="1320"/>
        <end position="1411"/>
    </location>
</feature>
<dbReference type="InterPro" id="IPR009030">
    <property type="entry name" value="Growth_fac_rcpt_cys_sf"/>
</dbReference>
<evidence type="ECO:0000313" key="5">
    <source>
        <dbReference type="EMBL" id="KAJ3437138.1"/>
    </source>
</evidence>
<feature type="compositionally biased region" description="Low complexity" evidence="1">
    <location>
        <begin position="1392"/>
        <end position="1411"/>
    </location>
</feature>
<feature type="compositionally biased region" description="Acidic residues" evidence="1">
    <location>
        <begin position="1373"/>
        <end position="1391"/>
    </location>
</feature>
<dbReference type="EMBL" id="JANTQA010000036">
    <property type="protein sequence ID" value="KAJ3437138.1"/>
    <property type="molecule type" value="Genomic_DNA"/>
</dbReference>
<proteinExistence type="predicted"/>
<evidence type="ECO:0000256" key="3">
    <source>
        <dbReference type="SAM" id="SignalP"/>
    </source>
</evidence>
<dbReference type="SMART" id="SM01411">
    <property type="entry name" value="Ephrin_rec_like"/>
    <property type="match status" value="4"/>
</dbReference>